<sequence length="595" mass="67648">MTTDESPMDGWETLPWSQIERDVFKLQKRIYRASTRGDTSSVRKLQKLLLANRAAKLLAVRRVTQDNGGKNTAGVDGVKSLHPRARLAVAASLRLSDEADPVRRVHIPKPGTDELRPLGIPTIHDRALQTLVRFALEPEWEARFEPNSYGFRPGRSCWDAIMAIYIAVGRKDKYVLDADIAKCFDRIDHEALLRKVNTFPALARQLRAWLKAGVLDGDTLFPTEEGTPQGGAISPLLANIALHGLETLLRERFPRRHIPGTRSNTAVPDVIRYADDFVVLHKDRAVVEQCQQIVTEWLREMGLELKPSKTRIGHTLREEGGRAGFDFLGFTVRQFPAGASRSGCSTNGKKLGFKTLIRPSKESLKRHYARLREVIERYQDAHQVTLIGSLNPLIRGWSNYFSIANSKRSFSKIGTVLFRRLLRWCYRRHPGKGKKWAAERYWRIVPGQGWRFENQTFRLRLVRHEQTKIVRHAKVQGARSPFDGDWLYWSGRLGHYPGVMPWVARLLKRQRGMCPRCGLYFEHGDATEVDHLRARSQGGTNSVSNLQLLHRHCHHGKTSEDKRGVRDKYQGTEEPDAGKLARPVLEPSLGSDTPA</sequence>
<evidence type="ECO:0000256" key="2">
    <source>
        <dbReference type="SAM" id="MobiDB-lite"/>
    </source>
</evidence>
<dbReference type="NCBIfam" id="TIGR04416">
    <property type="entry name" value="group_II_RT_mat"/>
    <property type="match status" value="1"/>
</dbReference>
<dbReference type="CDD" id="cd00085">
    <property type="entry name" value="HNHc"/>
    <property type="match status" value="1"/>
</dbReference>
<dbReference type="SMART" id="SM00507">
    <property type="entry name" value="HNHc"/>
    <property type="match status" value="1"/>
</dbReference>
<dbReference type="GO" id="GO:0008270">
    <property type="term" value="F:zinc ion binding"/>
    <property type="evidence" value="ECO:0007669"/>
    <property type="project" value="InterPro"/>
</dbReference>
<dbReference type="PANTHER" id="PTHR34047:SF10">
    <property type="entry name" value="GROUP II INTRON-ASSOCIATED OPEN READING FRAME"/>
    <property type="match status" value="1"/>
</dbReference>
<dbReference type="InterPro" id="IPR003615">
    <property type="entry name" value="HNH_nuc"/>
</dbReference>
<dbReference type="Proteomes" id="UP000319576">
    <property type="component" value="Chromosome"/>
</dbReference>
<accession>A0A517XN90</accession>
<dbReference type="InterPro" id="IPR002711">
    <property type="entry name" value="HNH"/>
</dbReference>
<proteinExistence type="inferred from homology"/>
<dbReference type="RefSeq" id="WP_145234633.1">
    <property type="nucleotide sequence ID" value="NZ_CP036273.1"/>
</dbReference>
<dbReference type="InterPro" id="IPR051083">
    <property type="entry name" value="GrpII_Intron_Splice-Mob/Def"/>
</dbReference>
<feature type="region of interest" description="Disordered" evidence="2">
    <location>
        <begin position="554"/>
        <end position="595"/>
    </location>
</feature>
<evidence type="ECO:0000259" key="3">
    <source>
        <dbReference type="PROSITE" id="PS50878"/>
    </source>
</evidence>
<dbReference type="InterPro" id="IPR000477">
    <property type="entry name" value="RT_dom"/>
</dbReference>
<reference evidence="4 5" key="1">
    <citation type="submission" date="2019-02" db="EMBL/GenBank/DDBJ databases">
        <title>Deep-cultivation of Planctomycetes and their phenomic and genomic characterization uncovers novel biology.</title>
        <authorList>
            <person name="Wiegand S."/>
            <person name="Jogler M."/>
            <person name="Boedeker C."/>
            <person name="Pinto D."/>
            <person name="Vollmers J."/>
            <person name="Rivas-Marin E."/>
            <person name="Kohn T."/>
            <person name="Peeters S.H."/>
            <person name="Heuer A."/>
            <person name="Rast P."/>
            <person name="Oberbeckmann S."/>
            <person name="Bunk B."/>
            <person name="Jeske O."/>
            <person name="Meyerdierks A."/>
            <person name="Storesund J.E."/>
            <person name="Kallscheuer N."/>
            <person name="Luecker S."/>
            <person name="Lage O.M."/>
            <person name="Pohl T."/>
            <person name="Merkel B.J."/>
            <person name="Hornburger P."/>
            <person name="Mueller R.-W."/>
            <person name="Bruemmer F."/>
            <person name="Labrenz M."/>
            <person name="Spormann A.M."/>
            <person name="Op den Camp H."/>
            <person name="Overmann J."/>
            <person name="Amann R."/>
            <person name="Jetten M.S.M."/>
            <person name="Mascher T."/>
            <person name="Medema M.H."/>
            <person name="Devos D.P."/>
            <person name="Kaster A.-K."/>
            <person name="Ovreas L."/>
            <person name="Rohde M."/>
            <person name="Galperin M.Y."/>
            <person name="Jogler C."/>
        </authorList>
    </citation>
    <scope>NUCLEOTIDE SEQUENCE [LARGE SCALE GENOMIC DNA]</scope>
    <source>
        <strain evidence="4 5">ETA_A1</strain>
    </source>
</reference>
<dbReference type="GO" id="GO:0004519">
    <property type="term" value="F:endonuclease activity"/>
    <property type="evidence" value="ECO:0007669"/>
    <property type="project" value="InterPro"/>
</dbReference>
<protein>
    <submittedName>
        <fullName evidence="4">Group II intron-encoded protein LtrA</fullName>
    </submittedName>
</protein>
<feature type="compositionally biased region" description="Basic and acidic residues" evidence="2">
    <location>
        <begin position="557"/>
        <end position="579"/>
    </location>
</feature>
<dbReference type="PANTHER" id="PTHR34047">
    <property type="entry name" value="NUCLEAR INTRON MATURASE 1, MITOCHONDRIAL-RELATED"/>
    <property type="match status" value="1"/>
</dbReference>
<dbReference type="Pfam" id="PF00078">
    <property type="entry name" value="RVT_1"/>
    <property type="match status" value="1"/>
</dbReference>
<comment type="similarity">
    <text evidence="1">Belongs to the bacterial reverse transcriptase family.</text>
</comment>
<dbReference type="GO" id="GO:0003676">
    <property type="term" value="F:nucleic acid binding"/>
    <property type="evidence" value="ECO:0007669"/>
    <property type="project" value="InterPro"/>
</dbReference>
<dbReference type="EMBL" id="CP036273">
    <property type="protein sequence ID" value="QDU18974.1"/>
    <property type="molecule type" value="Genomic_DNA"/>
</dbReference>
<evidence type="ECO:0000313" key="5">
    <source>
        <dbReference type="Proteomes" id="UP000319576"/>
    </source>
</evidence>
<dbReference type="CDD" id="cd01651">
    <property type="entry name" value="RT_G2_intron"/>
    <property type="match status" value="1"/>
</dbReference>
<organism evidence="4 5">
    <name type="scientific">Urbifossiella limnaea</name>
    <dbReference type="NCBI Taxonomy" id="2528023"/>
    <lineage>
        <taxon>Bacteria</taxon>
        <taxon>Pseudomonadati</taxon>
        <taxon>Planctomycetota</taxon>
        <taxon>Planctomycetia</taxon>
        <taxon>Gemmatales</taxon>
        <taxon>Gemmataceae</taxon>
        <taxon>Urbifossiella</taxon>
    </lineage>
</organism>
<dbReference type="OrthoDB" id="258234at2"/>
<dbReference type="AlphaFoldDB" id="A0A517XN90"/>
<evidence type="ECO:0000313" key="4">
    <source>
        <dbReference type="EMBL" id="QDU18974.1"/>
    </source>
</evidence>
<dbReference type="InterPro" id="IPR013597">
    <property type="entry name" value="Mat_intron_G2"/>
</dbReference>
<dbReference type="Pfam" id="PF08388">
    <property type="entry name" value="GIIM"/>
    <property type="match status" value="1"/>
</dbReference>
<gene>
    <name evidence="4" type="primary">ltrA_2</name>
    <name evidence="4" type="ORF">ETAA1_08750</name>
</gene>
<name>A0A517XN90_9BACT</name>
<dbReference type="Gene3D" id="1.10.30.50">
    <property type="match status" value="1"/>
</dbReference>
<dbReference type="InterPro" id="IPR043502">
    <property type="entry name" value="DNA/RNA_pol_sf"/>
</dbReference>
<feature type="domain" description="Reverse transcriptase" evidence="3">
    <location>
        <begin position="88"/>
        <end position="332"/>
    </location>
</feature>
<evidence type="ECO:0000256" key="1">
    <source>
        <dbReference type="ARBA" id="ARBA00034120"/>
    </source>
</evidence>
<dbReference type="KEGG" id="uli:ETAA1_08750"/>
<dbReference type="SUPFAM" id="SSF56672">
    <property type="entry name" value="DNA/RNA polymerases"/>
    <property type="match status" value="1"/>
</dbReference>
<dbReference type="PROSITE" id="PS50878">
    <property type="entry name" value="RT_POL"/>
    <property type="match status" value="1"/>
</dbReference>
<dbReference type="Pfam" id="PF13655">
    <property type="entry name" value="RVT_N"/>
    <property type="match status" value="1"/>
</dbReference>
<dbReference type="Pfam" id="PF01844">
    <property type="entry name" value="HNH"/>
    <property type="match status" value="1"/>
</dbReference>
<keyword evidence="5" id="KW-1185">Reference proteome</keyword>
<dbReference type="InterPro" id="IPR030931">
    <property type="entry name" value="Group_II_RT_mat"/>
</dbReference>
<dbReference type="InterPro" id="IPR025960">
    <property type="entry name" value="RVT_N"/>
</dbReference>